<dbReference type="OrthoDB" id="73612at2759"/>
<dbReference type="InterPro" id="IPR035952">
    <property type="entry name" value="Rhomboid-like_sf"/>
</dbReference>
<feature type="transmembrane region" description="Helical" evidence="6">
    <location>
        <begin position="104"/>
        <end position="129"/>
    </location>
</feature>
<dbReference type="GO" id="GO:0006890">
    <property type="term" value="P:retrograde vesicle-mediated transport, Golgi to endoplasmic reticulum"/>
    <property type="evidence" value="ECO:0007669"/>
    <property type="project" value="InterPro"/>
</dbReference>
<protein>
    <submittedName>
        <fullName evidence="8">Transmembrane protein 115-like</fullName>
    </submittedName>
</protein>
<name>A0A1S3HFH2_LINAN</name>
<dbReference type="SUPFAM" id="SSF144091">
    <property type="entry name" value="Rhomboid-like"/>
    <property type="match status" value="1"/>
</dbReference>
<proteinExistence type="predicted"/>
<feature type="compositionally biased region" description="Polar residues" evidence="5">
    <location>
        <begin position="383"/>
        <end position="392"/>
    </location>
</feature>
<evidence type="ECO:0000313" key="7">
    <source>
        <dbReference type="Proteomes" id="UP000085678"/>
    </source>
</evidence>
<keyword evidence="2 6" id="KW-0812">Transmembrane</keyword>
<dbReference type="AlphaFoldDB" id="A0A1S3HFH2"/>
<evidence type="ECO:0000313" key="8">
    <source>
        <dbReference type="RefSeq" id="XP_013384828.1"/>
    </source>
</evidence>
<feature type="transmembrane region" description="Helical" evidence="6">
    <location>
        <begin position="176"/>
        <end position="194"/>
    </location>
</feature>
<feature type="region of interest" description="Disordered" evidence="5">
    <location>
        <begin position="302"/>
        <end position="392"/>
    </location>
</feature>
<dbReference type="Gene3D" id="1.20.1540.10">
    <property type="entry name" value="Rhomboid-like"/>
    <property type="match status" value="1"/>
</dbReference>
<dbReference type="STRING" id="7574.A0A1S3HFH2"/>
<dbReference type="Pfam" id="PF08551">
    <property type="entry name" value="DUF1751"/>
    <property type="match status" value="1"/>
</dbReference>
<dbReference type="OMA" id="EIHFWEV"/>
<dbReference type="KEGG" id="lak:106154855"/>
<evidence type="ECO:0000256" key="5">
    <source>
        <dbReference type="SAM" id="MobiDB-lite"/>
    </source>
</evidence>
<organism evidence="7 8">
    <name type="scientific">Lingula anatina</name>
    <name type="common">Brachiopod</name>
    <name type="synonym">Lingula unguis</name>
    <dbReference type="NCBI Taxonomy" id="7574"/>
    <lineage>
        <taxon>Eukaryota</taxon>
        <taxon>Metazoa</taxon>
        <taxon>Spiralia</taxon>
        <taxon>Lophotrochozoa</taxon>
        <taxon>Brachiopoda</taxon>
        <taxon>Linguliformea</taxon>
        <taxon>Lingulata</taxon>
        <taxon>Lingulida</taxon>
        <taxon>Linguloidea</taxon>
        <taxon>Lingulidae</taxon>
        <taxon>Lingula</taxon>
    </lineage>
</organism>
<feature type="transmembrane region" description="Helical" evidence="6">
    <location>
        <begin position="135"/>
        <end position="155"/>
    </location>
</feature>
<dbReference type="FunFam" id="1.20.1540.10:FF:000004">
    <property type="entry name" value="Transmembrane protein 115"/>
    <property type="match status" value="1"/>
</dbReference>
<dbReference type="PANTHER" id="PTHR13377:SF3">
    <property type="entry name" value="TRANSMEMBRANE PROTEIN 115"/>
    <property type="match status" value="1"/>
</dbReference>
<evidence type="ECO:0000256" key="3">
    <source>
        <dbReference type="ARBA" id="ARBA00022989"/>
    </source>
</evidence>
<keyword evidence="3 6" id="KW-1133">Transmembrane helix</keyword>
<dbReference type="GO" id="GO:0005794">
    <property type="term" value="C:Golgi apparatus"/>
    <property type="evidence" value="ECO:0007669"/>
    <property type="project" value="TreeGrafter"/>
</dbReference>
<dbReference type="SMART" id="SM01160">
    <property type="entry name" value="DUF1751"/>
    <property type="match status" value="1"/>
</dbReference>
<evidence type="ECO:0000256" key="1">
    <source>
        <dbReference type="ARBA" id="ARBA00004141"/>
    </source>
</evidence>
<feature type="transmembrane region" description="Helical" evidence="6">
    <location>
        <begin position="200"/>
        <end position="217"/>
    </location>
</feature>
<feature type="transmembrane region" description="Helical" evidence="6">
    <location>
        <begin position="21"/>
        <end position="43"/>
    </location>
</feature>
<evidence type="ECO:0000256" key="6">
    <source>
        <dbReference type="SAM" id="Phobius"/>
    </source>
</evidence>
<dbReference type="InParanoid" id="A0A1S3HFH2"/>
<dbReference type="GeneID" id="106154855"/>
<dbReference type="PANTHER" id="PTHR13377">
    <property type="entry name" value="PLACENTAL PROTEIN 6"/>
    <property type="match status" value="1"/>
</dbReference>
<reference evidence="8" key="1">
    <citation type="submission" date="2025-08" db="UniProtKB">
        <authorList>
            <consortium name="RefSeq"/>
        </authorList>
    </citation>
    <scope>IDENTIFICATION</scope>
    <source>
        <tissue evidence="8">Gonads</tissue>
    </source>
</reference>
<dbReference type="RefSeq" id="XP_013384828.1">
    <property type="nucleotide sequence ID" value="XM_013529374.1"/>
</dbReference>
<gene>
    <name evidence="8" type="primary">LOC106154855</name>
</gene>
<feature type="compositionally biased region" description="Polar residues" evidence="5">
    <location>
        <begin position="359"/>
        <end position="369"/>
    </location>
</feature>
<dbReference type="FunCoup" id="A0A1S3HFH2">
    <property type="interactions" value="2289"/>
</dbReference>
<dbReference type="InterPro" id="IPR013861">
    <property type="entry name" value="TMEM115/Pdh1/Rbl19"/>
</dbReference>
<dbReference type="Proteomes" id="UP000085678">
    <property type="component" value="Unplaced"/>
</dbReference>
<feature type="compositionally biased region" description="Basic and acidic residues" evidence="5">
    <location>
        <begin position="320"/>
        <end position="358"/>
    </location>
</feature>
<keyword evidence="7" id="KW-1185">Reference proteome</keyword>
<evidence type="ECO:0000256" key="2">
    <source>
        <dbReference type="ARBA" id="ARBA00022692"/>
    </source>
</evidence>
<keyword evidence="4 6" id="KW-0472">Membrane</keyword>
<sequence length="392" mass="43321">MAASIVRRNAPYVKQQFSEALGGSSVVVKSVCGALFVGYLLSFASNVIPYITVTPGYVLPPNFWVWTFLTHCFVQFHIWHVLIDIAVVFLCGKLLEPLWGALELLIFFMVVNVGTALISSLVYIIVYLASRQPDFLFETYIHGLAGFIGGFTVAVKQMMPDHVLFLSPFGKLRNNHIPVLLLVVTVILRVAGALEGPYPIMYTAGLLTSWIYLRFYQSHGKGTRGDMADNFSFASFWPSPVQPVVGVASNTIFSFLVKVKVCKKPERRYDVSSPTTITISLPGTDPQDAERRRQVALKALNERMGKVESQTSWPSMEDESPTKESTELQEVKVHEKSPDVKDTTGAHSEAKSEKEVKHTATSAVPSSSGIKKLPVPDFKDNAKNTPTAEDDS</sequence>
<accession>A0A1S3HFH2</accession>
<feature type="transmembrane region" description="Helical" evidence="6">
    <location>
        <begin position="63"/>
        <end position="92"/>
    </location>
</feature>
<dbReference type="GO" id="GO:0016020">
    <property type="term" value="C:membrane"/>
    <property type="evidence" value="ECO:0007669"/>
    <property type="project" value="UniProtKB-SubCell"/>
</dbReference>
<evidence type="ECO:0000256" key="4">
    <source>
        <dbReference type="ARBA" id="ARBA00023136"/>
    </source>
</evidence>
<comment type="subcellular location">
    <subcellularLocation>
        <location evidence="1">Membrane</location>
        <topology evidence="1">Multi-pass membrane protein</topology>
    </subcellularLocation>
</comment>